<dbReference type="InterPro" id="IPR008952">
    <property type="entry name" value="Tetraspanin_EC2_sf"/>
</dbReference>
<dbReference type="InterPro" id="IPR018499">
    <property type="entry name" value="Tetraspanin/Peripherin"/>
</dbReference>
<feature type="transmembrane region" description="Helical" evidence="6">
    <location>
        <begin position="89"/>
        <end position="111"/>
    </location>
</feature>
<reference evidence="7 8" key="1">
    <citation type="submission" date="2024-05" db="EMBL/GenBank/DDBJ databases">
        <authorList>
            <person name="Wallberg A."/>
        </authorList>
    </citation>
    <scope>NUCLEOTIDE SEQUENCE [LARGE SCALE GENOMIC DNA]</scope>
</reference>
<keyword evidence="8" id="KW-1185">Reference proteome</keyword>
<sequence>MGSGGLSSGAECLRFMIYSINLLMVICSFALIVLCGFCLGKHDLMVDLLGESTAWVVISIIMVTAVIVFLVSLLGCCGAMKENDCMLKTYICIIFTLLLTLLILAGLAYGYKDPTRDIVYEHMKGKMMEYNPDESNSTITTVWDDMQSWVNCCGIDNYTDWSQYCNYYHNNSTNSTSGPLFPDSCLIEGSNDPYDKGCLDTAEYWLHSNIWILVGIIAGCAASMVMAMCCVCWLIRSIDKYDQFDLPQHRDTVIYT</sequence>
<comment type="similarity">
    <text evidence="2 6">Belongs to the tetraspanin (TM4SF) family.</text>
</comment>
<evidence type="ECO:0000256" key="4">
    <source>
        <dbReference type="ARBA" id="ARBA00022989"/>
    </source>
</evidence>
<organism evidence="7 8">
    <name type="scientific">Meganyctiphanes norvegica</name>
    <name type="common">Northern krill</name>
    <name type="synonym">Thysanopoda norvegica</name>
    <dbReference type="NCBI Taxonomy" id="48144"/>
    <lineage>
        <taxon>Eukaryota</taxon>
        <taxon>Metazoa</taxon>
        <taxon>Ecdysozoa</taxon>
        <taxon>Arthropoda</taxon>
        <taxon>Crustacea</taxon>
        <taxon>Multicrustacea</taxon>
        <taxon>Malacostraca</taxon>
        <taxon>Eumalacostraca</taxon>
        <taxon>Eucarida</taxon>
        <taxon>Euphausiacea</taxon>
        <taxon>Euphausiidae</taxon>
        <taxon>Meganyctiphanes</taxon>
    </lineage>
</organism>
<dbReference type="PANTHER" id="PTHR19282:SF544">
    <property type="entry name" value="TETRASPANIN"/>
    <property type="match status" value="1"/>
</dbReference>
<feature type="transmembrane region" description="Helical" evidence="6">
    <location>
        <begin position="54"/>
        <end position="77"/>
    </location>
</feature>
<keyword evidence="4 6" id="KW-1133">Transmembrane helix</keyword>
<accession>A0AAV2S142</accession>
<dbReference type="GO" id="GO:0005886">
    <property type="term" value="C:plasma membrane"/>
    <property type="evidence" value="ECO:0007669"/>
    <property type="project" value="TreeGrafter"/>
</dbReference>
<evidence type="ECO:0000256" key="1">
    <source>
        <dbReference type="ARBA" id="ARBA00004141"/>
    </source>
</evidence>
<evidence type="ECO:0000256" key="2">
    <source>
        <dbReference type="ARBA" id="ARBA00006840"/>
    </source>
</evidence>
<dbReference type="PRINTS" id="PR00259">
    <property type="entry name" value="TMFOUR"/>
</dbReference>
<keyword evidence="3 6" id="KW-0812">Transmembrane</keyword>
<evidence type="ECO:0000313" key="8">
    <source>
        <dbReference type="Proteomes" id="UP001497623"/>
    </source>
</evidence>
<dbReference type="Gene3D" id="1.10.1450.10">
    <property type="entry name" value="Tetraspanin"/>
    <property type="match status" value="1"/>
</dbReference>
<keyword evidence="5 6" id="KW-0472">Membrane</keyword>
<name>A0AAV2S142_MEGNR</name>
<evidence type="ECO:0000313" key="7">
    <source>
        <dbReference type="EMBL" id="CAL4151803.1"/>
    </source>
</evidence>
<feature type="transmembrane region" description="Helical" evidence="6">
    <location>
        <begin position="210"/>
        <end position="235"/>
    </location>
</feature>
<comment type="subcellular location">
    <subcellularLocation>
        <location evidence="1 6">Membrane</location>
        <topology evidence="1 6">Multi-pass membrane protein</topology>
    </subcellularLocation>
</comment>
<dbReference type="InterPro" id="IPR000301">
    <property type="entry name" value="Tetraspanin_animals"/>
</dbReference>
<dbReference type="CDD" id="cd03127">
    <property type="entry name" value="tetraspanin_LEL"/>
    <property type="match status" value="1"/>
</dbReference>
<dbReference type="Proteomes" id="UP001497623">
    <property type="component" value="Unassembled WGS sequence"/>
</dbReference>
<evidence type="ECO:0000256" key="6">
    <source>
        <dbReference type="RuleBase" id="RU361218"/>
    </source>
</evidence>
<dbReference type="SUPFAM" id="SSF48652">
    <property type="entry name" value="Tetraspanin"/>
    <property type="match status" value="1"/>
</dbReference>
<gene>
    <name evidence="7" type="ORF">MNOR_LOCUS30843</name>
</gene>
<feature type="non-terminal residue" evidence="7">
    <location>
        <position position="256"/>
    </location>
</feature>
<dbReference type="AlphaFoldDB" id="A0AAV2S142"/>
<protein>
    <recommendedName>
        <fullName evidence="6">Tetraspanin</fullName>
    </recommendedName>
</protein>
<comment type="caution">
    <text evidence="7">The sequence shown here is derived from an EMBL/GenBank/DDBJ whole genome shotgun (WGS) entry which is preliminary data.</text>
</comment>
<proteinExistence type="inferred from homology"/>
<feature type="transmembrane region" description="Helical" evidence="6">
    <location>
        <begin position="12"/>
        <end position="34"/>
    </location>
</feature>
<dbReference type="EMBL" id="CAXKWB010038514">
    <property type="protein sequence ID" value="CAL4151803.1"/>
    <property type="molecule type" value="Genomic_DNA"/>
</dbReference>
<evidence type="ECO:0000256" key="3">
    <source>
        <dbReference type="ARBA" id="ARBA00022692"/>
    </source>
</evidence>
<evidence type="ECO:0000256" key="5">
    <source>
        <dbReference type="ARBA" id="ARBA00023136"/>
    </source>
</evidence>
<dbReference type="Pfam" id="PF00335">
    <property type="entry name" value="Tetraspanin"/>
    <property type="match status" value="1"/>
</dbReference>
<dbReference type="PANTHER" id="PTHR19282">
    <property type="entry name" value="TETRASPANIN"/>
    <property type="match status" value="1"/>
</dbReference>
<dbReference type="PIRSF" id="PIRSF002419">
    <property type="entry name" value="Tetraspanin"/>
    <property type="match status" value="1"/>
</dbReference>